<evidence type="ECO:0000256" key="4">
    <source>
        <dbReference type="ARBA" id="ARBA00022692"/>
    </source>
</evidence>
<dbReference type="GeneID" id="29423022"/>
<keyword evidence="4 9" id="KW-0812">Transmembrane</keyword>
<comment type="subunit">
    <text evidence="9">The Tat system comprises two distinct complexes: a TatABC complex, containing multiple copies of TatA, TatB and TatC subunits, and a separate TatA complex, containing only TatA subunits. Substrates initially bind to the TatABC complex, which probably triggers association of the separate TatA complex to form the active translocon.</text>
</comment>
<evidence type="ECO:0000256" key="5">
    <source>
        <dbReference type="ARBA" id="ARBA00022927"/>
    </source>
</evidence>
<organism evidence="11 12">
    <name type="scientific">Corynebacterium diphtheriae</name>
    <dbReference type="NCBI Taxonomy" id="1717"/>
    <lineage>
        <taxon>Bacteria</taxon>
        <taxon>Bacillati</taxon>
        <taxon>Actinomycetota</taxon>
        <taxon>Actinomycetes</taxon>
        <taxon>Mycobacteriales</taxon>
        <taxon>Corynebacteriaceae</taxon>
        <taxon>Corynebacterium</taxon>
    </lineage>
</organism>
<dbReference type="Pfam" id="PF02416">
    <property type="entry name" value="TatA_B_E"/>
    <property type="match status" value="1"/>
</dbReference>
<keyword evidence="5 9" id="KW-0653">Protein transport</keyword>
<comment type="caution">
    <text evidence="11">The sequence shown here is derived from an EMBL/GenBank/DDBJ whole genome shotgun (WGS) entry which is preliminary data.</text>
</comment>
<dbReference type="GO" id="GO:0008320">
    <property type="term" value="F:protein transmembrane transporter activity"/>
    <property type="evidence" value="ECO:0007669"/>
    <property type="project" value="UniProtKB-UniRule"/>
</dbReference>
<dbReference type="GO" id="GO:0033281">
    <property type="term" value="C:TAT protein transport complex"/>
    <property type="evidence" value="ECO:0007669"/>
    <property type="project" value="UniProtKB-UniRule"/>
</dbReference>
<dbReference type="RefSeq" id="WP_003850987.1">
    <property type="nucleotide sequence ID" value="NZ_CABVGJ010000004.1"/>
</dbReference>
<dbReference type="InterPro" id="IPR003369">
    <property type="entry name" value="TatA/B/E"/>
</dbReference>
<keyword evidence="3 9" id="KW-1003">Cell membrane</keyword>
<proteinExistence type="inferred from homology"/>
<evidence type="ECO:0000256" key="6">
    <source>
        <dbReference type="ARBA" id="ARBA00022989"/>
    </source>
</evidence>
<evidence type="ECO:0000313" key="11">
    <source>
        <dbReference type="EMBL" id="CAB0599494.1"/>
    </source>
</evidence>
<keyword evidence="2 9" id="KW-0813">Transport</keyword>
<protein>
    <recommendedName>
        <fullName evidence="9">Sec-independent protein translocase protein TatB</fullName>
    </recommendedName>
</protein>
<evidence type="ECO:0000256" key="8">
    <source>
        <dbReference type="ARBA" id="ARBA00023136"/>
    </source>
</evidence>
<dbReference type="NCBIfam" id="NF001212">
    <property type="entry name" value="PRK00182.1"/>
    <property type="match status" value="1"/>
</dbReference>
<keyword evidence="7 9" id="KW-0811">Translocation</keyword>
<dbReference type="Gene3D" id="1.20.5.3310">
    <property type="match status" value="1"/>
</dbReference>
<dbReference type="KEGG" id="cdip:ERS451417_00899"/>
<evidence type="ECO:0000256" key="9">
    <source>
        <dbReference type="HAMAP-Rule" id="MF_00237"/>
    </source>
</evidence>
<dbReference type="AlphaFoldDB" id="A0A0D6FVF9"/>
<feature type="region of interest" description="Disordered" evidence="10">
    <location>
        <begin position="96"/>
        <end position="147"/>
    </location>
</feature>
<dbReference type="InterPro" id="IPR018448">
    <property type="entry name" value="TatB"/>
</dbReference>
<evidence type="ECO:0000256" key="2">
    <source>
        <dbReference type="ARBA" id="ARBA00022448"/>
    </source>
</evidence>
<dbReference type="Proteomes" id="UP000480222">
    <property type="component" value="Unassembled WGS sequence"/>
</dbReference>
<dbReference type="OMA" id="QDTMGFI"/>
<dbReference type="GO" id="GO:0043953">
    <property type="term" value="P:protein transport by the Tat complex"/>
    <property type="evidence" value="ECO:0007669"/>
    <property type="project" value="UniProtKB-UniRule"/>
</dbReference>
<evidence type="ECO:0000256" key="1">
    <source>
        <dbReference type="ARBA" id="ARBA00004167"/>
    </source>
</evidence>
<reference evidence="11 12" key="1">
    <citation type="submission" date="2020-02" db="EMBL/GenBank/DDBJ databases">
        <authorList>
            <person name="Brisse S."/>
        </authorList>
    </citation>
    <scope>NUCLEOTIDE SEQUENCE [LARGE SCALE GENOMIC DNA]</scope>
    <source>
        <strain evidence="11">CIP107547</strain>
    </source>
</reference>
<comment type="subcellular location">
    <subcellularLocation>
        <location evidence="9">Cell membrane</location>
        <topology evidence="9">Single-pass membrane protein</topology>
    </subcellularLocation>
    <subcellularLocation>
        <location evidence="1">Membrane</location>
        <topology evidence="1">Single-pass membrane protein</topology>
    </subcellularLocation>
</comment>
<comment type="function">
    <text evidence="9">Part of the twin-arginine translocation (Tat) system that transports large folded proteins containing a characteristic twin-arginine motif in their signal peptide across membranes. Together with TatC, TatB is part of a receptor directly interacting with Tat signal peptides. TatB may form an oligomeric binding site that transiently accommodates folded Tat precursor proteins before their translocation.</text>
</comment>
<dbReference type="HAMAP" id="MF_00237">
    <property type="entry name" value="TatB"/>
    <property type="match status" value="1"/>
</dbReference>
<accession>A0A0D6FVF9</accession>
<dbReference type="PRINTS" id="PR01506">
    <property type="entry name" value="TATBPROTEIN"/>
</dbReference>
<feature type="compositionally biased region" description="Polar residues" evidence="10">
    <location>
        <begin position="125"/>
        <end position="134"/>
    </location>
</feature>
<gene>
    <name evidence="9" type="primary">tatB</name>
    <name evidence="11" type="ORF">CIP107547_01177</name>
</gene>
<keyword evidence="8 9" id="KW-0472">Membrane</keyword>
<comment type="similarity">
    <text evidence="9">Belongs to the TatB family.</text>
</comment>
<keyword evidence="6 9" id="KW-1133">Transmembrane helix</keyword>
<sequence>MFSSIGWPEIFTVLILGLIIIGPERLPKVIEDVRAAIYAAKKAINNAKEELNGNLGTEFDEFREPINKIASIQRMGPKAVLTKALFDEDENFMDNFDPKKIMASGTEGEAYRERGINPQPAGDSASPQTPSNKESQPKAGFSWDDIT</sequence>
<evidence type="ECO:0000256" key="3">
    <source>
        <dbReference type="ARBA" id="ARBA00022475"/>
    </source>
</evidence>
<name>A0A0D6FVF9_CORDP</name>
<evidence type="ECO:0000256" key="7">
    <source>
        <dbReference type="ARBA" id="ARBA00023010"/>
    </source>
</evidence>
<evidence type="ECO:0000313" key="12">
    <source>
        <dbReference type="Proteomes" id="UP000480222"/>
    </source>
</evidence>
<dbReference type="EMBL" id="CADDAV010000015">
    <property type="protein sequence ID" value="CAB0599494.1"/>
    <property type="molecule type" value="Genomic_DNA"/>
</dbReference>
<evidence type="ECO:0000256" key="10">
    <source>
        <dbReference type="SAM" id="MobiDB-lite"/>
    </source>
</evidence>